<keyword evidence="2" id="KW-0863">Zinc-finger</keyword>
<dbReference type="PANTHER" id="PTHR42647:SF9">
    <property type="entry name" value="S-RIBONUCLEASE BINDING PROTEIN SBP1-RELATED"/>
    <property type="match status" value="1"/>
</dbReference>
<dbReference type="AlphaFoldDB" id="G7K1D7"/>
<dbReference type="GO" id="GO:0008270">
    <property type="term" value="F:zinc ion binding"/>
    <property type="evidence" value="ECO:0007669"/>
    <property type="project" value="UniProtKB-KW"/>
</dbReference>
<evidence type="ECO:0000256" key="5">
    <source>
        <dbReference type="SAM" id="MobiDB-lite"/>
    </source>
</evidence>
<dbReference type="STRING" id="3880.G7K1D7"/>
<proteinExistence type="predicted"/>
<reference evidence="6 8" key="2">
    <citation type="journal article" date="2014" name="BMC Genomics">
        <title>An improved genome release (version Mt4.0) for the model legume Medicago truncatula.</title>
        <authorList>
            <person name="Tang H."/>
            <person name="Krishnakumar V."/>
            <person name="Bidwell S."/>
            <person name="Rosen B."/>
            <person name="Chan A."/>
            <person name="Zhou S."/>
            <person name="Gentzbittel L."/>
            <person name="Childs K.L."/>
            <person name="Yandell M."/>
            <person name="Gundlach H."/>
            <person name="Mayer K.F."/>
            <person name="Schwartz D.C."/>
            <person name="Town C.D."/>
        </authorList>
    </citation>
    <scope>GENOME REANNOTATION</scope>
    <source>
        <strain evidence="7 8">cv. Jemalong A17</strain>
    </source>
</reference>
<dbReference type="eggNOG" id="KOG1100">
    <property type="taxonomic scope" value="Eukaryota"/>
</dbReference>
<dbReference type="OMA" id="EKGCQKI"/>
<protein>
    <submittedName>
        <fullName evidence="6">S-ribonuclease-binding protein SBP1, putative</fullName>
    </submittedName>
</protein>
<gene>
    <name evidence="6" type="ordered locus">MTR_5g034280</name>
</gene>
<keyword evidence="8" id="KW-1185">Reference proteome</keyword>
<keyword evidence="1" id="KW-0479">Metal-binding</keyword>
<evidence type="ECO:0000313" key="8">
    <source>
        <dbReference type="Proteomes" id="UP000002051"/>
    </source>
</evidence>
<evidence type="ECO:0000313" key="7">
    <source>
        <dbReference type="EnsemblPlants" id="AES96190"/>
    </source>
</evidence>
<dbReference type="Proteomes" id="UP000002051">
    <property type="component" value="Chromosome 5"/>
</dbReference>
<evidence type="ECO:0000256" key="2">
    <source>
        <dbReference type="ARBA" id="ARBA00022771"/>
    </source>
</evidence>
<dbReference type="PANTHER" id="PTHR42647">
    <property type="entry name" value="SBP (S-RIBONUCLEASE BINDING PROTEIN) FAMILY PROTEIN"/>
    <property type="match status" value="1"/>
</dbReference>
<feature type="compositionally biased region" description="Basic and acidic residues" evidence="5">
    <location>
        <begin position="110"/>
        <end position="121"/>
    </location>
</feature>
<feature type="coiled-coil region" evidence="4">
    <location>
        <begin position="45"/>
        <end position="72"/>
    </location>
</feature>
<evidence type="ECO:0000256" key="4">
    <source>
        <dbReference type="SAM" id="Coils"/>
    </source>
</evidence>
<reference evidence="6 8" key="1">
    <citation type="journal article" date="2011" name="Nature">
        <title>The Medicago genome provides insight into the evolution of rhizobial symbioses.</title>
        <authorList>
            <person name="Young N.D."/>
            <person name="Debelle F."/>
            <person name="Oldroyd G.E."/>
            <person name="Geurts R."/>
            <person name="Cannon S.B."/>
            <person name="Udvardi M.K."/>
            <person name="Benedito V.A."/>
            <person name="Mayer K.F."/>
            <person name="Gouzy J."/>
            <person name="Schoof H."/>
            <person name="Van de Peer Y."/>
            <person name="Proost S."/>
            <person name="Cook D.R."/>
            <person name="Meyers B.C."/>
            <person name="Spannagl M."/>
            <person name="Cheung F."/>
            <person name="De Mita S."/>
            <person name="Krishnakumar V."/>
            <person name="Gundlach H."/>
            <person name="Zhou S."/>
            <person name="Mudge J."/>
            <person name="Bharti A.K."/>
            <person name="Murray J.D."/>
            <person name="Naoumkina M.A."/>
            <person name="Rosen B."/>
            <person name="Silverstein K.A."/>
            <person name="Tang H."/>
            <person name="Rombauts S."/>
            <person name="Zhao P.X."/>
            <person name="Zhou P."/>
            <person name="Barbe V."/>
            <person name="Bardou P."/>
            <person name="Bechner M."/>
            <person name="Bellec A."/>
            <person name="Berger A."/>
            <person name="Berges H."/>
            <person name="Bidwell S."/>
            <person name="Bisseling T."/>
            <person name="Choisne N."/>
            <person name="Couloux A."/>
            <person name="Denny R."/>
            <person name="Deshpande S."/>
            <person name="Dai X."/>
            <person name="Doyle J.J."/>
            <person name="Dudez A.M."/>
            <person name="Farmer A.D."/>
            <person name="Fouteau S."/>
            <person name="Franken C."/>
            <person name="Gibelin C."/>
            <person name="Gish J."/>
            <person name="Goldstein S."/>
            <person name="Gonzalez A.J."/>
            <person name="Green P.J."/>
            <person name="Hallab A."/>
            <person name="Hartog M."/>
            <person name="Hua A."/>
            <person name="Humphray S.J."/>
            <person name="Jeong D.H."/>
            <person name="Jing Y."/>
            <person name="Jocker A."/>
            <person name="Kenton S.M."/>
            <person name="Kim D.J."/>
            <person name="Klee K."/>
            <person name="Lai H."/>
            <person name="Lang C."/>
            <person name="Lin S."/>
            <person name="Macmil S.L."/>
            <person name="Magdelenat G."/>
            <person name="Matthews L."/>
            <person name="McCorrison J."/>
            <person name="Monaghan E.L."/>
            <person name="Mun J.H."/>
            <person name="Najar F.Z."/>
            <person name="Nicholson C."/>
            <person name="Noirot C."/>
            <person name="O'Bleness M."/>
            <person name="Paule C.R."/>
            <person name="Poulain J."/>
            <person name="Prion F."/>
            <person name="Qin B."/>
            <person name="Qu C."/>
            <person name="Retzel E.F."/>
            <person name="Riddle C."/>
            <person name="Sallet E."/>
            <person name="Samain S."/>
            <person name="Samson N."/>
            <person name="Sanders I."/>
            <person name="Saurat O."/>
            <person name="Scarpelli C."/>
            <person name="Schiex T."/>
            <person name="Segurens B."/>
            <person name="Severin A.J."/>
            <person name="Sherrier D.J."/>
            <person name="Shi R."/>
            <person name="Sims S."/>
            <person name="Singer S.R."/>
            <person name="Sinharoy S."/>
            <person name="Sterck L."/>
            <person name="Viollet A."/>
            <person name="Wang B.B."/>
            <person name="Wang K."/>
            <person name="Wang M."/>
            <person name="Wang X."/>
            <person name="Warfsmann J."/>
            <person name="Weissenbach J."/>
            <person name="White D.D."/>
            <person name="White J.D."/>
            <person name="Wiley G.B."/>
            <person name="Wincker P."/>
            <person name="Xing Y."/>
            <person name="Yang L."/>
            <person name="Yao Z."/>
            <person name="Ying F."/>
            <person name="Zhai J."/>
            <person name="Zhou L."/>
            <person name="Zuber A."/>
            <person name="Denarie J."/>
            <person name="Dixon R.A."/>
            <person name="May G.D."/>
            <person name="Schwartz D.C."/>
            <person name="Rogers J."/>
            <person name="Quetier F."/>
            <person name="Town C.D."/>
            <person name="Roe B.A."/>
        </authorList>
    </citation>
    <scope>NUCLEOTIDE SEQUENCE [LARGE SCALE GENOMIC DNA]</scope>
    <source>
        <strain evidence="6">A17</strain>
        <strain evidence="7 8">cv. Jemalong A17</strain>
    </source>
</reference>
<reference evidence="7" key="3">
    <citation type="submission" date="2015-04" db="UniProtKB">
        <authorList>
            <consortium name="EnsemblPlants"/>
        </authorList>
    </citation>
    <scope>IDENTIFICATION</scope>
    <source>
        <strain evidence="7">cv. Jemalong A17</strain>
    </source>
</reference>
<dbReference type="HOGENOM" id="CLU_2041531_0_0_1"/>
<dbReference type="PaxDb" id="3880-AES96190"/>
<sequence>MVYEALILLLFNSSQKEQLSKRVRDMKQKHMTSLVNSIEKGCQKIKEKDVEIENMNRKNKELAERIKQVAIEAQNWHYRAKYNESVVNTLRNNLQQEISHGVEQGLNEGFGDREVDDDVKF</sequence>
<name>G7K1D7_MEDTR</name>
<organism evidence="6 8">
    <name type="scientific">Medicago truncatula</name>
    <name type="common">Barrel medic</name>
    <name type="synonym">Medicago tribuloides</name>
    <dbReference type="NCBI Taxonomy" id="3880"/>
    <lineage>
        <taxon>Eukaryota</taxon>
        <taxon>Viridiplantae</taxon>
        <taxon>Streptophyta</taxon>
        <taxon>Embryophyta</taxon>
        <taxon>Tracheophyta</taxon>
        <taxon>Spermatophyta</taxon>
        <taxon>Magnoliopsida</taxon>
        <taxon>eudicotyledons</taxon>
        <taxon>Gunneridae</taxon>
        <taxon>Pentapetalae</taxon>
        <taxon>rosids</taxon>
        <taxon>fabids</taxon>
        <taxon>Fabales</taxon>
        <taxon>Fabaceae</taxon>
        <taxon>Papilionoideae</taxon>
        <taxon>50 kb inversion clade</taxon>
        <taxon>NPAAA clade</taxon>
        <taxon>Hologalegina</taxon>
        <taxon>IRL clade</taxon>
        <taxon>Trifolieae</taxon>
        <taxon>Medicago</taxon>
    </lineage>
</organism>
<evidence type="ECO:0000256" key="1">
    <source>
        <dbReference type="ARBA" id="ARBA00022723"/>
    </source>
</evidence>
<evidence type="ECO:0000256" key="3">
    <source>
        <dbReference type="ARBA" id="ARBA00022833"/>
    </source>
</evidence>
<evidence type="ECO:0000313" key="6">
    <source>
        <dbReference type="EMBL" id="AES96190.1"/>
    </source>
</evidence>
<keyword evidence="3" id="KW-0862">Zinc</keyword>
<keyword evidence="4" id="KW-0175">Coiled coil</keyword>
<dbReference type="EMBL" id="CM001221">
    <property type="protein sequence ID" value="AES96190.1"/>
    <property type="molecule type" value="Genomic_DNA"/>
</dbReference>
<accession>G7K1D7</accession>
<feature type="region of interest" description="Disordered" evidence="5">
    <location>
        <begin position="102"/>
        <end position="121"/>
    </location>
</feature>
<dbReference type="EnsemblPlants" id="AES96190">
    <property type="protein sequence ID" value="AES96190"/>
    <property type="gene ID" value="MTR_5g034280"/>
</dbReference>